<dbReference type="GO" id="GO:0005886">
    <property type="term" value="C:plasma membrane"/>
    <property type="evidence" value="ECO:0007669"/>
    <property type="project" value="UniProtKB-SubCell"/>
</dbReference>
<feature type="transmembrane region" description="Helical" evidence="7">
    <location>
        <begin position="98"/>
        <end position="122"/>
    </location>
</feature>
<evidence type="ECO:0000256" key="3">
    <source>
        <dbReference type="ARBA" id="ARBA00022475"/>
    </source>
</evidence>
<dbReference type="PIRSF" id="PIRSF004810">
    <property type="entry name" value="ChrA"/>
    <property type="match status" value="1"/>
</dbReference>
<keyword evidence="4 7" id="KW-0812">Transmembrane</keyword>
<keyword evidence="3" id="KW-1003">Cell membrane</keyword>
<comment type="caution">
    <text evidence="8">The sequence shown here is derived from an EMBL/GenBank/DDBJ whole genome shotgun (WGS) entry which is preliminary data.</text>
</comment>
<accession>A0AAJ0D1M0</accession>
<evidence type="ECO:0008006" key="10">
    <source>
        <dbReference type="Google" id="ProtNLM"/>
    </source>
</evidence>
<dbReference type="Pfam" id="PF02417">
    <property type="entry name" value="Chromate_transp"/>
    <property type="match status" value="2"/>
</dbReference>
<evidence type="ECO:0000256" key="7">
    <source>
        <dbReference type="SAM" id="Phobius"/>
    </source>
</evidence>
<keyword evidence="6 7" id="KW-0472">Membrane</keyword>
<evidence type="ECO:0000256" key="2">
    <source>
        <dbReference type="ARBA" id="ARBA00005262"/>
    </source>
</evidence>
<feature type="transmembrane region" description="Helical" evidence="7">
    <location>
        <begin position="286"/>
        <end position="310"/>
    </location>
</feature>
<dbReference type="EMBL" id="JASWJB010000002">
    <property type="protein sequence ID" value="KAK2616905.1"/>
    <property type="molecule type" value="Genomic_DNA"/>
</dbReference>
<keyword evidence="5 7" id="KW-1133">Transmembrane helix</keyword>
<evidence type="ECO:0000256" key="4">
    <source>
        <dbReference type="ARBA" id="ARBA00022692"/>
    </source>
</evidence>
<keyword evidence="9" id="KW-1185">Reference proteome</keyword>
<dbReference type="PANTHER" id="PTHR33567:SF3">
    <property type="entry name" value="CHROMATE ION TRANSPORTER (EUROFUNG)"/>
    <property type="match status" value="1"/>
</dbReference>
<feature type="transmembrane region" description="Helical" evidence="7">
    <location>
        <begin position="356"/>
        <end position="379"/>
    </location>
</feature>
<protein>
    <recommendedName>
        <fullName evidence="10">Chromate transporter</fullName>
    </recommendedName>
</protein>
<gene>
    <name evidence="8" type="ORF">QQS21_000283</name>
</gene>
<dbReference type="AlphaFoldDB" id="A0AAJ0D1M0"/>
<dbReference type="Proteomes" id="UP001251528">
    <property type="component" value="Unassembled WGS sequence"/>
</dbReference>
<name>A0AAJ0D1M0_9HYPO</name>
<organism evidence="8 9">
    <name type="scientific">Conoideocrella luteorostrata</name>
    <dbReference type="NCBI Taxonomy" id="1105319"/>
    <lineage>
        <taxon>Eukaryota</taxon>
        <taxon>Fungi</taxon>
        <taxon>Dikarya</taxon>
        <taxon>Ascomycota</taxon>
        <taxon>Pezizomycotina</taxon>
        <taxon>Sordariomycetes</taxon>
        <taxon>Hypocreomycetidae</taxon>
        <taxon>Hypocreales</taxon>
        <taxon>Clavicipitaceae</taxon>
        <taxon>Conoideocrella</taxon>
    </lineage>
</organism>
<evidence type="ECO:0000313" key="8">
    <source>
        <dbReference type="EMBL" id="KAK2616905.1"/>
    </source>
</evidence>
<reference evidence="8" key="1">
    <citation type="submission" date="2023-06" db="EMBL/GenBank/DDBJ databases">
        <title>Conoideocrella luteorostrata (Hypocreales: Clavicipitaceae), a potential biocontrol fungus for elongate hemlock scale in United States Christmas tree production areas.</title>
        <authorList>
            <person name="Barrett H."/>
            <person name="Lovett B."/>
            <person name="Macias A.M."/>
            <person name="Stajich J.E."/>
            <person name="Kasson M.T."/>
        </authorList>
    </citation>
    <scope>NUCLEOTIDE SEQUENCE</scope>
    <source>
        <strain evidence="8">ARSEF 14590</strain>
    </source>
</reference>
<feature type="transmembrane region" description="Helical" evidence="7">
    <location>
        <begin position="247"/>
        <end position="265"/>
    </location>
</feature>
<feature type="transmembrane region" description="Helical" evidence="7">
    <location>
        <begin position="206"/>
        <end position="227"/>
    </location>
</feature>
<feature type="transmembrane region" description="Helical" evidence="7">
    <location>
        <begin position="322"/>
        <end position="344"/>
    </location>
</feature>
<dbReference type="InterPro" id="IPR014047">
    <property type="entry name" value="Chr_Tranpt_l_chain"/>
</dbReference>
<dbReference type="InterPro" id="IPR003370">
    <property type="entry name" value="Chromate_transpt"/>
</dbReference>
<evidence type="ECO:0000313" key="9">
    <source>
        <dbReference type="Proteomes" id="UP001251528"/>
    </source>
</evidence>
<comment type="similarity">
    <text evidence="2">Belongs to the chromate ion transporter (CHR) (TC 2.A.51) family.</text>
</comment>
<comment type="subcellular location">
    <subcellularLocation>
        <location evidence="1">Cell membrane</location>
        <topology evidence="1">Multi-pass membrane protein</topology>
    </subcellularLocation>
</comment>
<dbReference type="PANTHER" id="PTHR33567">
    <property type="entry name" value="CHROMATE ION TRANSPORTER (EUROFUNG)"/>
    <property type="match status" value="1"/>
</dbReference>
<feature type="transmembrane region" description="Helical" evidence="7">
    <location>
        <begin position="399"/>
        <end position="420"/>
    </location>
</feature>
<evidence type="ECO:0000256" key="1">
    <source>
        <dbReference type="ARBA" id="ARBA00004651"/>
    </source>
</evidence>
<evidence type="ECO:0000256" key="5">
    <source>
        <dbReference type="ARBA" id="ARBA00022989"/>
    </source>
</evidence>
<evidence type="ECO:0000256" key="6">
    <source>
        <dbReference type="ARBA" id="ARBA00023136"/>
    </source>
</evidence>
<sequence length="446" mass="48006">MTRTRDAALEPTRMDDLIEIHVKPTNRNQNDLESLLNPLRSFQPFSPAHPARLRPSQRKYPVVIAAAIQRVFSVYQILPGPEAAELCIFFGCLSAGRIGGIIAGIAFILPGFILMLLASYLYSLAGLENKYFNASFRALQPIVAAMIIRATHKIADHSVRNHDTKKIDPFLVIAAICTAINGALRINIFISLGLYGIIYTLISRRLWIPAAALFILQYAGYALYVVFRGVPSPVSLALGIARTPSLINLFVLGLVAGTLSFGGAYTAIPFVQVEAVLMGLWLPQSVFIDGIAIGNILPAPLVIFATFVGFQGAYTDGSVGNAFAGAIIITLGMFFPCFLFTIAGHELLEKLVRNKFLASFFDGLCGSVIGVIAIIAVQILKASIEGPLVKIKNQPVGEAIAATAQVGPAAALYMLALAVLYKFTNKYTALLLVIMGAVAGQFLFID</sequence>
<dbReference type="NCBIfam" id="TIGR00937">
    <property type="entry name" value="2A51"/>
    <property type="match status" value="1"/>
</dbReference>
<feature type="transmembrane region" description="Helical" evidence="7">
    <location>
        <begin position="427"/>
        <end position="445"/>
    </location>
</feature>
<feature type="transmembrane region" description="Helical" evidence="7">
    <location>
        <begin position="170"/>
        <end position="194"/>
    </location>
</feature>
<proteinExistence type="inferred from homology"/>
<dbReference type="GO" id="GO:0015109">
    <property type="term" value="F:chromate transmembrane transporter activity"/>
    <property type="evidence" value="ECO:0007669"/>
    <property type="project" value="InterPro"/>
</dbReference>